<keyword evidence="1" id="KW-0472">Membrane</keyword>
<protein>
    <submittedName>
        <fullName evidence="2">Uncharacterized protein</fullName>
    </submittedName>
</protein>
<dbReference type="AlphaFoldDB" id="A0A413RHG9"/>
<gene>
    <name evidence="2" type="ORF">D1825_17140</name>
</gene>
<feature type="transmembrane region" description="Helical" evidence="1">
    <location>
        <begin position="93"/>
        <end position="113"/>
    </location>
</feature>
<evidence type="ECO:0000313" key="3">
    <source>
        <dbReference type="Proteomes" id="UP000283374"/>
    </source>
</evidence>
<evidence type="ECO:0000313" key="2">
    <source>
        <dbReference type="EMBL" id="RHA37587.1"/>
    </source>
</evidence>
<keyword evidence="3" id="KW-1185">Reference proteome</keyword>
<organism evidence="2 3">
    <name type="scientific">Cellulomonas rhizosphaerae</name>
    <dbReference type="NCBI Taxonomy" id="2293719"/>
    <lineage>
        <taxon>Bacteria</taxon>
        <taxon>Bacillati</taxon>
        <taxon>Actinomycetota</taxon>
        <taxon>Actinomycetes</taxon>
        <taxon>Micrococcales</taxon>
        <taxon>Cellulomonadaceae</taxon>
        <taxon>Cellulomonas</taxon>
    </lineage>
</organism>
<comment type="caution">
    <text evidence="2">The sequence shown here is derived from an EMBL/GenBank/DDBJ whole genome shotgun (WGS) entry which is preliminary data.</text>
</comment>
<dbReference type="OrthoDB" id="9958097at2"/>
<accession>A0A413RHG9</accession>
<name>A0A413RHG9_9CELL</name>
<dbReference type="Proteomes" id="UP000283374">
    <property type="component" value="Unassembled WGS sequence"/>
</dbReference>
<dbReference type="RefSeq" id="WP_118768631.1">
    <property type="nucleotide sequence ID" value="NZ_QWKP01000222.1"/>
</dbReference>
<feature type="transmembrane region" description="Helical" evidence="1">
    <location>
        <begin position="6"/>
        <end position="23"/>
    </location>
</feature>
<feature type="transmembrane region" description="Helical" evidence="1">
    <location>
        <begin position="35"/>
        <end position="54"/>
    </location>
</feature>
<keyword evidence="1" id="KW-0812">Transmembrane</keyword>
<dbReference type="EMBL" id="QWKP01000222">
    <property type="protein sequence ID" value="RHA37587.1"/>
    <property type="molecule type" value="Genomic_DNA"/>
</dbReference>
<keyword evidence="1" id="KW-1133">Transmembrane helix</keyword>
<sequence>MTGMLGPVDLLVIVVCVVAAVRLRAAGRLSRRVAIGLGALVLVTVVDLVLVWGGPWQVGTCAGLDVLTGTDASLQAFVIDESRCLDTAGIQPALALGLELAALAAGAVALVLAGRRSVRRQTSDPA</sequence>
<evidence type="ECO:0000256" key="1">
    <source>
        <dbReference type="SAM" id="Phobius"/>
    </source>
</evidence>
<proteinExistence type="predicted"/>
<reference evidence="2 3" key="1">
    <citation type="submission" date="2018-08" db="EMBL/GenBank/DDBJ databases">
        <title>Cellulomonas rhizosphaerae sp. nov., a novel actinomycete isolated from soil.</title>
        <authorList>
            <person name="Tian Y."/>
        </authorList>
    </citation>
    <scope>NUCLEOTIDE SEQUENCE [LARGE SCALE GENOMIC DNA]</scope>
    <source>
        <strain evidence="2 3">NEAU-TCZ24</strain>
    </source>
</reference>